<accession>A0A381WX60</accession>
<feature type="non-terminal residue" evidence="1">
    <location>
        <position position="1"/>
    </location>
</feature>
<reference evidence="1" key="1">
    <citation type="submission" date="2018-05" db="EMBL/GenBank/DDBJ databases">
        <authorList>
            <person name="Lanie J.A."/>
            <person name="Ng W.-L."/>
            <person name="Kazmierczak K.M."/>
            <person name="Andrzejewski T.M."/>
            <person name="Davidsen T.M."/>
            <person name="Wayne K.J."/>
            <person name="Tettelin H."/>
            <person name="Glass J.I."/>
            <person name="Rusch D."/>
            <person name="Podicherti R."/>
            <person name="Tsui H.-C.T."/>
            <person name="Winkler M.E."/>
        </authorList>
    </citation>
    <scope>NUCLEOTIDE SEQUENCE</scope>
</reference>
<evidence type="ECO:0000313" key="1">
    <source>
        <dbReference type="EMBL" id="SVA56932.1"/>
    </source>
</evidence>
<dbReference type="AlphaFoldDB" id="A0A381WX60"/>
<gene>
    <name evidence="1" type="ORF">METZ01_LOCUS109786</name>
</gene>
<sequence length="42" mass="4821">VTFKKEDTHLEMHDSFMSEAVTKSLSVFFSGGLMDLRSDSYF</sequence>
<protein>
    <submittedName>
        <fullName evidence="1">Uncharacterized protein</fullName>
    </submittedName>
</protein>
<organism evidence="1">
    <name type="scientific">marine metagenome</name>
    <dbReference type="NCBI Taxonomy" id="408172"/>
    <lineage>
        <taxon>unclassified sequences</taxon>
        <taxon>metagenomes</taxon>
        <taxon>ecological metagenomes</taxon>
    </lineage>
</organism>
<proteinExistence type="predicted"/>
<name>A0A381WX60_9ZZZZ</name>
<dbReference type="EMBL" id="UINC01013134">
    <property type="protein sequence ID" value="SVA56932.1"/>
    <property type="molecule type" value="Genomic_DNA"/>
</dbReference>